<dbReference type="STRING" id="1247936.BN2475_580011"/>
<evidence type="ECO:0000313" key="3">
    <source>
        <dbReference type="Proteomes" id="UP000187012"/>
    </source>
</evidence>
<dbReference type="Proteomes" id="UP000187012">
    <property type="component" value="Unassembled WGS sequence"/>
</dbReference>
<evidence type="ECO:0000259" key="1">
    <source>
        <dbReference type="Pfam" id="PF01636"/>
    </source>
</evidence>
<protein>
    <submittedName>
        <fullName evidence="2">Putative homoserine kinase type II (Protein kinase fold)</fullName>
    </submittedName>
</protein>
<reference evidence="2 3" key="1">
    <citation type="submission" date="2016-12" db="EMBL/GenBank/DDBJ databases">
        <authorList>
            <person name="Song W.-J."/>
            <person name="Kurnit D.M."/>
        </authorList>
    </citation>
    <scope>NUCLEOTIDE SEQUENCE [LARGE SCALE GENOMIC DNA]</scope>
    <source>
        <strain evidence="2 3">STM7296</strain>
    </source>
</reference>
<evidence type="ECO:0000313" key="2">
    <source>
        <dbReference type="EMBL" id="SIT45615.1"/>
    </source>
</evidence>
<organism evidence="2 3">
    <name type="scientific">Paraburkholderia ribeironis</name>
    <dbReference type="NCBI Taxonomy" id="1247936"/>
    <lineage>
        <taxon>Bacteria</taxon>
        <taxon>Pseudomonadati</taxon>
        <taxon>Pseudomonadota</taxon>
        <taxon>Betaproteobacteria</taxon>
        <taxon>Burkholderiales</taxon>
        <taxon>Burkholderiaceae</taxon>
        <taxon>Paraburkholderia</taxon>
    </lineage>
</organism>
<dbReference type="AlphaFoldDB" id="A0A1N7SDY2"/>
<proteinExistence type="predicted"/>
<dbReference type="GO" id="GO:0016301">
    <property type="term" value="F:kinase activity"/>
    <property type="evidence" value="ECO:0007669"/>
    <property type="project" value="UniProtKB-KW"/>
</dbReference>
<dbReference type="Pfam" id="PF01636">
    <property type="entry name" value="APH"/>
    <property type="match status" value="1"/>
</dbReference>
<name>A0A1N7SDY2_9BURK</name>
<dbReference type="InterPro" id="IPR011009">
    <property type="entry name" value="Kinase-like_dom_sf"/>
</dbReference>
<dbReference type="InterPro" id="IPR002575">
    <property type="entry name" value="Aminoglycoside_PTrfase"/>
</dbReference>
<dbReference type="Gene3D" id="3.30.200.20">
    <property type="entry name" value="Phosphorylase Kinase, domain 1"/>
    <property type="match status" value="1"/>
</dbReference>
<keyword evidence="3" id="KW-1185">Reference proteome</keyword>
<accession>A0A1N7SDY2</accession>
<dbReference type="OrthoDB" id="9800774at2"/>
<dbReference type="EMBL" id="CYGX02000058">
    <property type="protein sequence ID" value="SIT45615.1"/>
    <property type="molecule type" value="Genomic_DNA"/>
</dbReference>
<dbReference type="SUPFAM" id="SSF56112">
    <property type="entry name" value="Protein kinase-like (PK-like)"/>
    <property type="match status" value="1"/>
</dbReference>
<feature type="domain" description="Aminoglycoside phosphotransferase" evidence="1">
    <location>
        <begin position="46"/>
        <end position="157"/>
    </location>
</feature>
<gene>
    <name evidence="2" type="ORF">BN2475_580011</name>
</gene>
<dbReference type="RefSeq" id="WP_094782027.1">
    <property type="nucleotide sequence ID" value="NZ_CYGX02000058.1"/>
</dbReference>
<keyword evidence="2" id="KW-0418">Kinase</keyword>
<keyword evidence="2" id="KW-0808">Transferase</keyword>
<sequence>MDQPENVPRLRAVRSVIEAGSIAEVVGSQYALGQIDSCLFLRRGFNDVYELKLANGERKIVRLAAIRARGQSNIDFELSLLEHLKAEGVAVTAASRTRDGALWTDVLAPAGVRTLAVFDYLDGKVLGDGPDDIRLTGAELARIHDGARKYAGPESRYVLDIEHLLFRPLSRMD</sequence>